<accession>A0AAD5NII9</accession>
<evidence type="ECO:0000313" key="2">
    <source>
        <dbReference type="EMBL" id="KAI9160436.1"/>
    </source>
</evidence>
<name>A0AAD5NII9_ACENE</name>
<comment type="caution">
    <text evidence="2">The sequence shown here is derived from an EMBL/GenBank/DDBJ whole genome shotgun (WGS) entry which is preliminary data.</text>
</comment>
<sequence>MQEVTDVKAAPEETVAVDIVTEVVPEVVTEVKKHIEDVTDVKGATKTHVLVVKGLVAEEEKNQRDQEDDLFDSMWASGEDQHLHEENIQTRLHDFEPMKSLSGYIADSSNSPVAQLGSSRNGSIVLQAFSHHFKPDKPKELPEKPMEHHSCF</sequence>
<feature type="region of interest" description="Disordered" evidence="1">
    <location>
        <begin position="133"/>
        <end position="152"/>
    </location>
</feature>
<reference evidence="2" key="1">
    <citation type="journal article" date="2022" name="Plant J.">
        <title>Strategies of tolerance reflected in two North American maple genomes.</title>
        <authorList>
            <person name="McEvoy S.L."/>
            <person name="Sezen U.U."/>
            <person name="Trouern-Trend A."/>
            <person name="McMahon S.M."/>
            <person name="Schaberg P.G."/>
            <person name="Yang J."/>
            <person name="Wegrzyn J.L."/>
            <person name="Swenson N.G."/>
        </authorList>
    </citation>
    <scope>NUCLEOTIDE SEQUENCE</scope>
    <source>
        <strain evidence="2">91603</strain>
    </source>
</reference>
<evidence type="ECO:0000256" key="1">
    <source>
        <dbReference type="SAM" id="MobiDB-lite"/>
    </source>
</evidence>
<organism evidence="2 3">
    <name type="scientific">Acer negundo</name>
    <name type="common">Box elder</name>
    <dbReference type="NCBI Taxonomy" id="4023"/>
    <lineage>
        <taxon>Eukaryota</taxon>
        <taxon>Viridiplantae</taxon>
        <taxon>Streptophyta</taxon>
        <taxon>Embryophyta</taxon>
        <taxon>Tracheophyta</taxon>
        <taxon>Spermatophyta</taxon>
        <taxon>Magnoliopsida</taxon>
        <taxon>eudicotyledons</taxon>
        <taxon>Gunneridae</taxon>
        <taxon>Pentapetalae</taxon>
        <taxon>rosids</taxon>
        <taxon>malvids</taxon>
        <taxon>Sapindales</taxon>
        <taxon>Sapindaceae</taxon>
        <taxon>Hippocastanoideae</taxon>
        <taxon>Acereae</taxon>
        <taxon>Acer</taxon>
    </lineage>
</organism>
<dbReference type="Proteomes" id="UP001064489">
    <property type="component" value="Chromosome 2"/>
</dbReference>
<dbReference type="EMBL" id="JAJSOW010000106">
    <property type="protein sequence ID" value="KAI9160436.1"/>
    <property type="molecule type" value="Genomic_DNA"/>
</dbReference>
<gene>
    <name evidence="2" type="ORF">LWI28_008045</name>
</gene>
<keyword evidence="3" id="KW-1185">Reference proteome</keyword>
<proteinExistence type="predicted"/>
<reference evidence="2" key="2">
    <citation type="submission" date="2023-02" db="EMBL/GenBank/DDBJ databases">
        <authorList>
            <person name="Swenson N.G."/>
            <person name="Wegrzyn J.L."/>
            <person name="Mcevoy S.L."/>
        </authorList>
    </citation>
    <scope>NUCLEOTIDE SEQUENCE</scope>
    <source>
        <strain evidence="2">91603</strain>
        <tissue evidence="2">Leaf</tissue>
    </source>
</reference>
<evidence type="ECO:0000313" key="3">
    <source>
        <dbReference type="Proteomes" id="UP001064489"/>
    </source>
</evidence>
<dbReference type="AlphaFoldDB" id="A0AAD5NII9"/>
<protein>
    <submittedName>
        <fullName evidence="2">Uncharacterized protein</fullName>
    </submittedName>
</protein>